<feature type="region of interest" description="Disordered" evidence="5">
    <location>
        <begin position="442"/>
        <end position="469"/>
    </location>
</feature>
<dbReference type="EMBL" id="JAKOGI010000047">
    <property type="protein sequence ID" value="KAJ8446900.1"/>
    <property type="molecule type" value="Genomic_DNA"/>
</dbReference>
<accession>A0A9Q1KNI4</accession>
<feature type="compositionally biased region" description="Basic and acidic residues" evidence="5">
    <location>
        <begin position="134"/>
        <end position="147"/>
    </location>
</feature>
<comment type="caution">
    <text evidence="7">The sequence shown here is derived from an EMBL/GenBank/DDBJ whole genome shotgun (WGS) entry which is preliminary data.</text>
</comment>
<dbReference type="AlphaFoldDB" id="A0A9Q1KNI4"/>
<feature type="compositionally biased region" description="Polar residues" evidence="5">
    <location>
        <begin position="402"/>
        <end position="423"/>
    </location>
</feature>
<evidence type="ECO:0000313" key="8">
    <source>
        <dbReference type="Proteomes" id="UP001153076"/>
    </source>
</evidence>
<dbReference type="CDD" id="cd08838">
    <property type="entry name" value="ArfGap_AGFG"/>
    <property type="match status" value="1"/>
</dbReference>
<proteinExistence type="predicted"/>
<dbReference type="SMART" id="SM00105">
    <property type="entry name" value="ArfGap"/>
    <property type="match status" value="1"/>
</dbReference>
<feature type="region of interest" description="Disordered" evidence="5">
    <location>
        <begin position="254"/>
        <end position="275"/>
    </location>
</feature>
<protein>
    <recommendedName>
        <fullName evidence="6">Arf-GAP domain-containing protein</fullName>
    </recommendedName>
</protein>
<dbReference type="GO" id="GO:0008270">
    <property type="term" value="F:zinc ion binding"/>
    <property type="evidence" value="ECO:0007669"/>
    <property type="project" value="UniProtKB-KW"/>
</dbReference>
<evidence type="ECO:0000256" key="2">
    <source>
        <dbReference type="ARBA" id="ARBA00022771"/>
    </source>
</evidence>
<dbReference type="FunFam" id="1.10.220.150:FF:000005">
    <property type="entry name" value="Arf-GAP domain and FG repeat-containing protein 1"/>
    <property type="match status" value="1"/>
</dbReference>
<dbReference type="PANTHER" id="PTHR46085:SF16">
    <property type="entry name" value="ARFGAP_RECO-LIKE ZINC FINGER DOMAIN-CONTAINING PROTEIN"/>
    <property type="match status" value="1"/>
</dbReference>
<dbReference type="PANTHER" id="PTHR46085">
    <property type="entry name" value="ARFGAP/RECO-RELATED"/>
    <property type="match status" value="1"/>
</dbReference>
<dbReference type="PRINTS" id="PR00405">
    <property type="entry name" value="REVINTRACTNG"/>
</dbReference>
<dbReference type="Gene3D" id="1.10.220.150">
    <property type="entry name" value="Arf GTPase activating protein"/>
    <property type="match status" value="1"/>
</dbReference>
<keyword evidence="8" id="KW-1185">Reference proteome</keyword>
<dbReference type="SUPFAM" id="SSF57863">
    <property type="entry name" value="ArfGap/RecO-like zinc finger"/>
    <property type="match status" value="1"/>
</dbReference>
<dbReference type="InterPro" id="IPR001164">
    <property type="entry name" value="ArfGAP_dom"/>
</dbReference>
<evidence type="ECO:0000256" key="3">
    <source>
        <dbReference type="ARBA" id="ARBA00022833"/>
    </source>
</evidence>
<keyword evidence="2 4" id="KW-0863">Zinc-finger</keyword>
<feature type="domain" description="Arf-GAP" evidence="6">
    <location>
        <begin position="11"/>
        <end position="122"/>
    </location>
</feature>
<evidence type="ECO:0000259" key="6">
    <source>
        <dbReference type="PROSITE" id="PS50115"/>
    </source>
</evidence>
<evidence type="ECO:0000313" key="7">
    <source>
        <dbReference type="EMBL" id="KAJ8446900.1"/>
    </source>
</evidence>
<gene>
    <name evidence="7" type="ORF">Cgig2_013201</name>
</gene>
<evidence type="ECO:0000256" key="5">
    <source>
        <dbReference type="SAM" id="MobiDB-lite"/>
    </source>
</evidence>
<dbReference type="Pfam" id="PF01412">
    <property type="entry name" value="ArfGap"/>
    <property type="match status" value="1"/>
</dbReference>
<feature type="region of interest" description="Disordered" evidence="5">
    <location>
        <begin position="299"/>
        <end position="339"/>
    </location>
</feature>
<reference evidence="7" key="1">
    <citation type="submission" date="2022-04" db="EMBL/GenBank/DDBJ databases">
        <title>Carnegiea gigantea Genome sequencing and assembly v2.</title>
        <authorList>
            <person name="Copetti D."/>
            <person name="Sanderson M.J."/>
            <person name="Burquez A."/>
            <person name="Wojciechowski M.F."/>
        </authorList>
    </citation>
    <scope>NUCLEOTIDE SEQUENCE</scope>
    <source>
        <strain evidence="7">SGP5-SGP5p</strain>
        <tissue evidence="7">Aerial part</tissue>
    </source>
</reference>
<keyword evidence="1" id="KW-0479">Metal-binding</keyword>
<sequence>MGESKEESRIEKMIRGLLKLPENRRCINCRSLGPQYVCTTFWTFVCTNCSGVHREFNHRVKSISMAKFTSEEVSALQASGNERARQIYFKTWDPHRNFFPDNSNIHKLRGFIKHVYVERRYTGETHPALVPRLRDIDNEEPRERRGGDLSGKPSFHGRNFERYGSLDRYAKYSFKDVRSSGYERENTPRYSGFRSSSCHFEGTGGHYQVDGARIAGRSATDMFTTKDIKPRAKSPDADSPPPLHHLREILGENFSPLRVGDQRQSSLSERRNSHNGANDALVGLISGHAMFKQFISGSGQGRVGVHSKPSSRYIDSPTHDQEGHAQMSGDPARNLHRRSTSAHSQLVWLGLGDLVQSIVQSSNQTSENNAEMKHKSGSVASLVNFANFPPPEACMEQGEATHVNNNGGNSASSQPSQVEETALNTPAKNTVEYLLFELSSSLETPSNNHSGVSAIEEAKEPPSPQQPQEHSIVPILDVATPSTQQPHSTVPLPDGATPRIHRHSVVSVLDVSTSVPQTSCSNGAVYNQSEEVSIVPSAVVPIQERNSAPKVQPSMTEARSSERTELPADLFSSFDPRRPLCWQTSPSHGMRFSLQYHPTSMQIPSFPGLTKSRNPFDTDDNTTQHCSANTMHIACIKMNRAIDPGPKDTSEALTSFLNAAGAYMGQAVYSNMPVTRY</sequence>
<dbReference type="GO" id="GO:0005096">
    <property type="term" value="F:GTPase activator activity"/>
    <property type="evidence" value="ECO:0007669"/>
    <property type="project" value="InterPro"/>
</dbReference>
<organism evidence="7 8">
    <name type="scientific">Carnegiea gigantea</name>
    <dbReference type="NCBI Taxonomy" id="171969"/>
    <lineage>
        <taxon>Eukaryota</taxon>
        <taxon>Viridiplantae</taxon>
        <taxon>Streptophyta</taxon>
        <taxon>Embryophyta</taxon>
        <taxon>Tracheophyta</taxon>
        <taxon>Spermatophyta</taxon>
        <taxon>Magnoliopsida</taxon>
        <taxon>eudicotyledons</taxon>
        <taxon>Gunneridae</taxon>
        <taxon>Pentapetalae</taxon>
        <taxon>Caryophyllales</taxon>
        <taxon>Cactineae</taxon>
        <taxon>Cactaceae</taxon>
        <taxon>Cactoideae</taxon>
        <taxon>Echinocereeae</taxon>
        <taxon>Carnegiea</taxon>
    </lineage>
</organism>
<dbReference type="Proteomes" id="UP001153076">
    <property type="component" value="Unassembled WGS sequence"/>
</dbReference>
<feature type="region of interest" description="Disordered" evidence="5">
    <location>
        <begin position="134"/>
        <end position="156"/>
    </location>
</feature>
<feature type="region of interest" description="Disordered" evidence="5">
    <location>
        <begin position="400"/>
        <end position="423"/>
    </location>
</feature>
<name>A0A9Q1KNI4_9CARY</name>
<keyword evidence="3" id="KW-0862">Zinc</keyword>
<evidence type="ECO:0000256" key="4">
    <source>
        <dbReference type="PROSITE-ProRule" id="PRU00288"/>
    </source>
</evidence>
<dbReference type="PROSITE" id="PS50115">
    <property type="entry name" value="ARFGAP"/>
    <property type="match status" value="1"/>
</dbReference>
<dbReference type="OrthoDB" id="6036at2759"/>
<dbReference type="InterPro" id="IPR038508">
    <property type="entry name" value="ArfGAP_dom_sf"/>
</dbReference>
<dbReference type="InterPro" id="IPR037278">
    <property type="entry name" value="ARFGAP/RecO"/>
</dbReference>
<evidence type="ECO:0000256" key="1">
    <source>
        <dbReference type="ARBA" id="ARBA00022723"/>
    </source>
</evidence>
<dbReference type="InterPro" id="IPR044820">
    <property type="entry name" value="AGD14-like"/>
</dbReference>